<feature type="region of interest" description="Disordered" evidence="1">
    <location>
        <begin position="1"/>
        <end position="22"/>
    </location>
</feature>
<proteinExistence type="predicted"/>
<evidence type="ECO:0000313" key="2">
    <source>
        <dbReference type="EMBL" id="GAA3703132.1"/>
    </source>
</evidence>
<dbReference type="GO" id="GO:0016874">
    <property type="term" value="F:ligase activity"/>
    <property type="evidence" value="ECO:0007669"/>
    <property type="project" value="UniProtKB-KW"/>
</dbReference>
<reference evidence="3" key="1">
    <citation type="journal article" date="2019" name="Int. J. Syst. Evol. Microbiol.">
        <title>The Global Catalogue of Microorganisms (GCM) 10K type strain sequencing project: providing services to taxonomists for standard genome sequencing and annotation.</title>
        <authorList>
            <consortium name="The Broad Institute Genomics Platform"/>
            <consortium name="The Broad Institute Genome Sequencing Center for Infectious Disease"/>
            <person name="Wu L."/>
            <person name="Ma J."/>
        </authorList>
    </citation>
    <scope>NUCLEOTIDE SEQUENCE [LARGE SCALE GENOMIC DNA]</scope>
    <source>
        <strain evidence="3">JCM 30742</strain>
    </source>
</reference>
<sequence>MRRTGEVPAAPGESSGPAEERLGIVIPVPEPLSGELGRARASYDDPLASVVAPHITLVTGGLTDDLAGATAHVRAVAAATAPFTVRLHGTGTFRPVSPVVYLALAEGGDACARLHRRLLEGPLEAEPTFDYHPHVTLAQEVAEACLDRAMADMAGFTAEFRVDTIGLFQTDASGLWALREELPLGRATEAPH</sequence>
<gene>
    <name evidence="2" type="ORF">GCM10023081_44370</name>
</gene>
<dbReference type="Gene3D" id="3.90.1140.10">
    <property type="entry name" value="Cyclic phosphodiesterase"/>
    <property type="match status" value="1"/>
</dbReference>
<evidence type="ECO:0000313" key="3">
    <source>
        <dbReference type="Proteomes" id="UP001500752"/>
    </source>
</evidence>
<dbReference type="PANTHER" id="PTHR40037:SF1">
    <property type="entry name" value="PHOSPHOESTERASE SAOUHSC_00951-RELATED"/>
    <property type="match status" value="1"/>
</dbReference>
<protein>
    <submittedName>
        <fullName evidence="2">2'-5' RNA ligase family protein</fullName>
    </submittedName>
</protein>
<dbReference type="Proteomes" id="UP001500752">
    <property type="component" value="Unassembled WGS sequence"/>
</dbReference>
<organism evidence="2 3">
    <name type="scientific">Arthrobacter ginkgonis</name>
    <dbReference type="NCBI Taxonomy" id="1630594"/>
    <lineage>
        <taxon>Bacteria</taxon>
        <taxon>Bacillati</taxon>
        <taxon>Actinomycetota</taxon>
        <taxon>Actinomycetes</taxon>
        <taxon>Micrococcales</taxon>
        <taxon>Micrococcaceae</taxon>
        <taxon>Arthrobacter</taxon>
    </lineage>
</organism>
<comment type="caution">
    <text evidence="2">The sequence shown here is derived from an EMBL/GenBank/DDBJ whole genome shotgun (WGS) entry which is preliminary data.</text>
</comment>
<name>A0ABP7DEL7_9MICC</name>
<dbReference type="EMBL" id="BAABEO010000034">
    <property type="protein sequence ID" value="GAA3703132.1"/>
    <property type="molecule type" value="Genomic_DNA"/>
</dbReference>
<accession>A0ABP7DEL7</accession>
<dbReference type="SUPFAM" id="SSF55144">
    <property type="entry name" value="LigT-like"/>
    <property type="match status" value="1"/>
</dbReference>
<dbReference type="RefSeq" id="WP_345154382.1">
    <property type="nucleotide sequence ID" value="NZ_BAABEO010000034.1"/>
</dbReference>
<dbReference type="InterPro" id="IPR009097">
    <property type="entry name" value="Cyclic_Pdiesterase"/>
</dbReference>
<dbReference type="PANTHER" id="PTHR40037">
    <property type="entry name" value="PHOSPHOESTERASE YJCG-RELATED"/>
    <property type="match status" value="1"/>
</dbReference>
<keyword evidence="2" id="KW-0436">Ligase</keyword>
<evidence type="ECO:0000256" key="1">
    <source>
        <dbReference type="SAM" id="MobiDB-lite"/>
    </source>
</evidence>
<dbReference type="InterPro" id="IPR050580">
    <property type="entry name" value="2H_phosphoesterase_YjcG-like"/>
</dbReference>
<dbReference type="Pfam" id="PF13563">
    <property type="entry name" value="2_5_RNA_ligase2"/>
    <property type="match status" value="1"/>
</dbReference>
<keyword evidence="3" id="KW-1185">Reference proteome</keyword>